<name>A0A9P9K4B3_FUSRE</name>
<accession>A0A9P9K4B3</accession>
<dbReference type="EMBL" id="JAGMUX010000012">
    <property type="protein sequence ID" value="KAH7243701.1"/>
    <property type="molecule type" value="Genomic_DNA"/>
</dbReference>
<proteinExistence type="predicted"/>
<feature type="region of interest" description="Disordered" evidence="1">
    <location>
        <begin position="66"/>
        <end position="118"/>
    </location>
</feature>
<sequence>MSSQPNNYDFKWRALASALLVVSTLPHAWTAILTGFAHGALQSLLSTDLFKTKLDREVGREAWRKMQAPSGHTNRLAKSPNHAVTTTSTHSVTPETNFVDLTGPGEEKSTVQEDENERLRERVEALEAENRALKRENSELKDKQAKMVELLTDK</sequence>
<organism evidence="2 3">
    <name type="scientific">Fusarium redolens</name>
    <dbReference type="NCBI Taxonomy" id="48865"/>
    <lineage>
        <taxon>Eukaryota</taxon>
        <taxon>Fungi</taxon>
        <taxon>Dikarya</taxon>
        <taxon>Ascomycota</taxon>
        <taxon>Pezizomycotina</taxon>
        <taxon>Sordariomycetes</taxon>
        <taxon>Hypocreomycetidae</taxon>
        <taxon>Hypocreales</taxon>
        <taxon>Nectriaceae</taxon>
        <taxon>Fusarium</taxon>
        <taxon>Fusarium redolens species complex</taxon>
    </lineage>
</organism>
<feature type="compositionally biased region" description="Basic and acidic residues" evidence="1">
    <location>
        <begin position="105"/>
        <end position="118"/>
    </location>
</feature>
<dbReference type="AlphaFoldDB" id="A0A9P9K4B3"/>
<dbReference type="RefSeq" id="XP_046047194.1">
    <property type="nucleotide sequence ID" value="XM_046190441.1"/>
</dbReference>
<comment type="caution">
    <text evidence="2">The sequence shown here is derived from an EMBL/GenBank/DDBJ whole genome shotgun (WGS) entry which is preliminary data.</text>
</comment>
<keyword evidence="3" id="KW-1185">Reference proteome</keyword>
<protein>
    <submittedName>
        <fullName evidence="2">Uncharacterized protein</fullName>
    </submittedName>
</protein>
<gene>
    <name evidence="2" type="ORF">BKA55DRAFT_541939</name>
</gene>
<dbReference type="GeneID" id="70220395"/>
<dbReference type="Proteomes" id="UP000720189">
    <property type="component" value="Unassembled WGS sequence"/>
</dbReference>
<reference evidence="2" key="1">
    <citation type="journal article" date="2021" name="Nat. Commun.">
        <title>Genetic determinants of endophytism in the Arabidopsis root mycobiome.</title>
        <authorList>
            <person name="Mesny F."/>
            <person name="Miyauchi S."/>
            <person name="Thiergart T."/>
            <person name="Pickel B."/>
            <person name="Atanasova L."/>
            <person name="Karlsson M."/>
            <person name="Huettel B."/>
            <person name="Barry K.W."/>
            <person name="Haridas S."/>
            <person name="Chen C."/>
            <person name="Bauer D."/>
            <person name="Andreopoulos W."/>
            <person name="Pangilinan J."/>
            <person name="LaButti K."/>
            <person name="Riley R."/>
            <person name="Lipzen A."/>
            <person name="Clum A."/>
            <person name="Drula E."/>
            <person name="Henrissat B."/>
            <person name="Kohler A."/>
            <person name="Grigoriev I.V."/>
            <person name="Martin F.M."/>
            <person name="Hacquard S."/>
        </authorList>
    </citation>
    <scope>NUCLEOTIDE SEQUENCE</scope>
    <source>
        <strain evidence="2">MPI-CAGE-AT-0023</strain>
    </source>
</reference>
<feature type="compositionally biased region" description="Low complexity" evidence="1">
    <location>
        <begin position="82"/>
        <end position="93"/>
    </location>
</feature>
<evidence type="ECO:0000256" key="1">
    <source>
        <dbReference type="SAM" id="MobiDB-lite"/>
    </source>
</evidence>
<evidence type="ECO:0000313" key="2">
    <source>
        <dbReference type="EMBL" id="KAH7243701.1"/>
    </source>
</evidence>
<evidence type="ECO:0000313" key="3">
    <source>
        <dbReference type="Proteomes" id="UP000720189"/>
    </source>
</evidence>